<dbReference type="AlphaFoldDB" id="A0A383RC32"/>
<evidence type="ECO:0000256" key="1">
    <source>
        <dbReference type="SAM" id="MobiDB-lite"/>
    </source>
</evidence>
<protein>
    <submittedName>
        <fullName evidence="2">Uncharacterized protein</fullName>
    </submittedName>
</protein>
<dbReference type="EMBL" id="LS992241">
    <property type="protein sequence ID" value="SYX84657.1"/>
    <property type="molecule type" value="Genomic_DNA"/>
</dbReference>
<organism evidence="2 3">
    <name type="scientific">Paenibacillus alvei</name>
    <name type="common">Bacillus alvei</name>
    <dbReference type="NCBI Taxonomy" id="44250"/>
    <lineage>
        <taxon>Bacteria</taxon>
        <taxon>Bacillati</taxon>
        <taxon>Bacillota</taxon>
        <taxon>Bacilli</taxon>
        <taxon>Bacillales</taxon>
        <taxon>Paenibacillaceae</taxon>
        <taxon>Paenibacillus</taxon>
    </lineage>
</organism>
<reference evidence="3" key="1">
    <citation type="submission" date="2018-08" db="EMBL/GenBank/DDBJ databases">
        <authorList>
            <person name="Chevrot R."/>
        </authorList>
    </citation>
    <scope>NUCLEOTIDE SEQUENCE [LARGE SCALE GENOMIC DNA]</scope>
</reference>
<evidence type="ECO:0000313" key="3">
    <source>
        <dbReference type="Proteomes" id="UP000304148"/>
    </source>
</evidence>
<feature type="compositionally biased region" description="Basic and acidic residues" evidence="1">
    <location>
        <begin position="39"/>
        <end position="48"/>
    </location>
</feature>
<accession>A0A383RC32</accession>
<proteinExistence type="predicted"/>
<evidence type="ECO:0000313" key="2">
    <source>
        <dbReference type="EMBL" id="SYX84657.1"/>
    </source>
</evidence>
<sequence length="48" mass="5835">MDKREPYEYQFLALLAKAIKKQQELKNQRIKKTTPNMLDEGKKEQTYF</sequence>
<feature type="region of interest" description="Disordered" evidence="1">
    <location>
        <begin position="27"/>
        <end position="48"/>
    </location>
</feature>
<dbReference type="Proteomes" id="UP000304148">
    <property type="component" value="Chromosome"/>
</dbReference>
<gene>
    <name evidence="2" type="ORF">PBLR_13079</name>
</gene>
<dbReference type="RefSeq" id="WP_172619513.1">
    <property type="nucleotide sequence ID" value="NZ_LS992241.1"/>
</dbReference>
<name>A0A383RC32_PAEAL</name>